<evidence type="ECO:0000256" key="1">
    <source>
        <dbReference type="SAM" id="MobiDB-lite"/>
    </source>
</evidence>
<feature type="compositionally biased region" description="Basic and acidic residues" evidence="1">
    <location>
        <begin position="150"/>
        <end position="162"/>
    </location>
</feature>
<dbReference type="Proteomes" id="UP000077202">
    <property type="component" value="Unassembled WGS sequence"/>
</dbReference>
<protein>
    <submittedName>
        <fullName evidence="2">Uncharacterized protein</fullName>
    </submittedName>
</protein>
<evidence type="ECO:0000313" key="2">
    <source>
        <dbReference type="EMBL" id="OAE31238.1"/>
    </source>
</evidence>
<dbReference type="AlphaFoldDB" id="A0A176WDC6"/>
<gene>
    <name evidence="2" type="ORF">AXG93_2356s1030</name>
</gene>
<comment type="caution">
    <text evidence="2">The sequence shown here is derived from an EMBL/GenBank/DDBJ whole genome shotgun (WGS) entry which is preliminary data.</text>
</comment>
<dbReference type="Pfam" id="PF14223">
    <property type="entry name" value="Retrotran_gag_2"/>
    <property type="match status" value="1"/>
</dbReference>
<accession>A0A176WDC6</accession>
<organism evidence="2 3">
    <name type="scientific">Marchantia polymorpha subsp. ruderalis</name>
    <dbReference type="NCBI Taxonomy" id="1480154"/>
    <lineage>
        <taxon>Eukaryota</taxon>
        <taxon>Viridiplantae</taxon>
        <taxon>Streptophyta</taxon>
        <taxon>Embryophyta</taxon>
        <taxon>Marchantiophyta</taxon>
        <taxon>Marchantiopsida</taxon>
        <taxon>Marchantiidae</taxon>
        <taxon>Marchantiales</taxon>
        <taxon>Marchantiaceae</taxon>
        <taxon>Marchantia</taxon>
    </lineage>
</organism>
<name>A0A176WDC6_MARPO</name>
<feature type="region of interest" description="Disordered" evidence="1">
    <location>
        <begin position="116"/>
        <end position="185"/>
    </location>
</feature>
<dbReference type="EMBL" id="LVLJ01001131">
    <property type="protein sequence ID" value="OAE31238.1"/>
    <property type="molecule type" value="Genomic_DNA"/>
</dbReference>
<sequence>MQEVDDMLTHINHVRDLVDPLNCLNVPIKDEYVVVTLLESLPPFFDNLITALDILQFENLAIEFVTANDKCTQMKTKEECLEKFKELKAPAKTQSEHKIKAFWKIINNRNVTFNKESTSVDDGLKMSPSGRSESSLLVLMSESSKPTSSSDHEDAKNAKKENEEEEEETNVTHSPTSSSREGEGE</sequence>
<proteinExistence type="predicted"/>
<feature type="compositionally biased region" description="Low complexity" evidence="1">
    <location>
        <begin position="132"/>
        <end position="144"/>
    </location>
</feature>
<keyword evidence="3" id="KW-1185">Reference proteome</keyword>
<evidence type="ECO:0000313" key="3">
    <source>
        <dbReference type="Proteomes" id="UP000077202"/>
    </source>
</evidence>
<reference evidence="2" key="1">
    <citation type="submission" date="2016-03" db="EMBL/GenBank/DDBJ databases">
        <title>Mechanisms controlling the formation of the plant cell surface in tip-growing cells are functionally conserved among land plants.</title>
        <authorList>
            <person name="Honkanen S."/>
            <person name="Jones V.A."/>
            <person name="Morieri G."/>
            <person name="Champion C."/>
            <person name="Hetherington A.J."/>
            <person name="Kelly S."/>
            <person name="Saint-Marcoux D."/>
            <person name="Proust H."/>
            <person name="Prescott H."/>
            <person name="Dolan L."/>
        </authorList>
    </citation>
    <scope>NUCLEOTIDE SEQUENCE [LARGE SCALE GENOMIC DNA]</scope>
    <source>
        <tissue evidence="2">Whole gametophyte</tissue>
    </source>
</reference>